<dbReference type="EMBL" id="JAQMLR010000002">
    <property type="protein sequence ID" value="MDB8737762.1"/>
    <property type="molecule type" value="Genomic_DNA"/>
</dbReference>
<feature type="region of interest" description="Disordered" evidence="1">
    <location>
        <begin position="135"/>
        <end position="160"/>
    </location>
</feature>
<evidence type="ECO:0000256" key="1">
    <source>
        <dbReference type="SAM" id="MobiDB-lite"/>
    </source>
</evidence>
<evidence type="ECO:0000313" key="3">
    <source>
        <dbReference type="Proteomes" id="UP001211731"/>
    </source>
</evidence>
<gene>
    <name evidence="2" type="ORF">PNU63_02970</name>
</gene>
<protein>
    <recommendedName>
        <fullName evidence="4">DUF4179 domain-containing protein</fullName>
    </recommendedName>
</protein>
<evidence type="ECO:0000313" key="2">
    <source>
        <dbReference type="EMBL" id="MDB8737762.1"/>
    </source>
</evidence>
<reference evidence="2" key="1">
    <citation type="submission" date="2023-01" db="EMBL/GenBank/DDBJ databases">
        <title>Human gut microbiome strain richness.</title>
        <authorList>
            <person name="Chen-Liaw A."/>
        </authorList>
    </citation>
    <scope>NUCLEOTIDE SEQUENCE</scope>
    <source>
        <strain evidence="2">1001217st1_A9_1001217B_191108</strain>
    </source>
</reference>
<comment type="caution">
    <text evidence="2">The sequence shown here is derived from an EMBL/GenBank/DDBJ whole genome shotgun (WGS) entry which is preliminary data.</text>
</comment>
<accession>A0AB35J0D6</accession>
<proteinExistence type="predicted"/>
<dbReference type="Proteomes" id="UP001211731">
    <property type="component" value="Unassembled WGS sequence"/>
</dbReference>
<sequence>MKRKKFPIWIIIILLLFLLIAGGIFAVRVANEKKKDKGDIIVKDNVHTITEGSEFENALSDVSENQLVFDKNLKYKKGDIIVAGITDEARDGFIRKVVKVEKKGNKYIVETEPAFLTDVFEKAHIVRRIRLTEDGAEEDNRSAPQAEARNRSDTFQNVSTAEKNDNYSVMNLSYTENKEGEDKDLGAAFYASFEENINDITTISGEAGFNIWLELKLDIENEEIVFGLVAKNETGAKMELICSQEMEREIERTVFQKRLPRYQFEVSGVPIVLTNEIETVLGAGAEMEGSVGISFDVASQNAYGFVYDSKKRKVSEIKEDKSDTSGLDWNTSLQVTGTGTADVSLHLITKLYGCTGVDMGIGVQGKATGEAKLSGKPDLGGYAGRLELSIAPKLEGTLVVEVPVIDGKLKQQELFEQELKPFWKEEWKSSHDWKSDLEWTGTGEKWKSYVTRYGEVNAVTCPTFQFDVPRGWDITTEEVDTDFTQAFDEHIVISNERGVTVSYYDCKDRVGGASRTMLKGSVTKVADSEFAPSYPAGTNTDFSGLGKFCVAKIEVNESLSIGLDSDYQKIDDITFYAVVPESYIGEREFVGQAGYIDEFSFEYPSPYAFIAESPNGGFTQKEEKQVVEILESFTEAK</sequence>
<organism evidence="2 3">
    <name type="scientific">Mediterraneibacter gnavus</name>
    <name type="common">Ruminococcus gnavus</name>
    <dbReference type="NCBI Taxonomy" id="33038"/>
    <lineage>
        <taxon>Bacteria</taxon>
        <taxon>Bacillati</taxon>
        <taxon>Bacillota</taxon>
        <taxon>Clostridia</taxon>
        <taxon>Lachnospirales</taxon>
        <taxon>Lachnospiraceae</taxon>
        <taxon>Mediterraneibacter</taxon>
    </lineage>
</organism>
<name>A0AB35J0D6_MEDGN</name>
<dbReference type="RefSeq" id="WP_118052376.1">
    <property type="nucleotide sequence ID" value="NZ_BAABSA010000064.1"/>
</dbReference>
<evidence type="ECO:0008006" key="4">
    <source>
        <dbReference type="Google" id="ProtNLM"/>
    </source>
</evidence>
<dbReference type="AlphaFoldDB" id="A0AB35J0D6"/>